<dbReference type="EMBL" id="JBHSWA010000005">
    <property type="protein sequence ID" value="MFC6643944.1"/>
    <property type="molecule type" value="Genomic_DNA"/>
</dbReference>
<keyword evidence="1" id="KW-0812">Transmembrane</keyword>
<feature type="transmembrane region" description="Helical" evidence="1">
    <location>
        <begin position="25"/>
        <end position="45"/>
    </location>
</feature>
<reference evidence="3" key="1">
    <citation type="journal article" date="2019" name="Int. J. Syst. Evol. Microbiol.">
        <title>The Global Catalogue of Microorganisms (GCM) 10K type strain sequencing project: providing services to taxonomists for standard genome sequencing and annotation.</title>
        <authorList>
            <consortium name="The Broad Institute Genomics Platform"/>
            <consortium name="The Broad Institute Genome Sequencing Center for Infectious Disease"/>
            <person name="Wu L."/>
            <person name="Ma J."/>
        </authorList>
    </citation>
    <scope>NUCLEOTIDE SEQUENCE [LARGE SCALE GENOMIC DNA]</scope>
    <source>
        <strain evidence="3">NBRC 111368</strain>
    </source>
</reference>
<evidence type="ECO:0000256" key="1">
    <source>
        <dbReference type="SAM" id="Phobius"/>
    </source>
</evidence>
<gene>
    <name evidence="2" type="ORF">ACFQAU_21725</name>
</gene>
<protein>
    <recommendedName>
        <fullName evidence="4">Heme exporter protein D</fullName>
    </recommendedName>
</protein>
<dbReference type="RefSeq" id="WP_386285309.1">
    <property type="nucleotide sequence ID" value="NZ_JBHSWA010000005.1"/>
</dbReference>
<accession>A0ABW1Z4A2</accession>
<keyword evidence="1" id="KW-1133">Transmembrane helix</keyword>
<evidence type="ECO:0000313" key="3">
    <source>
        <dbReference type="Proteomes" id="UP001596403"/>
    </source>
</evidence>
<organism evidence="2 3">
    <name type="scientific">Sulfitobacter profundi</name>
    <dbReference type="NCBI Taxonomy" id="2679961"/>
    <lineage>
        <taxon>Bacteria</taxon>
        <taxon>Pseudomonadati</taxon>
        <taxon>Pseudomonadota</taxon>
        <taxon>Alphaproteobacteria</taxon>
        <taxon>Rhodobacterales</taxon>
        <taxon>Roseobacteraceae</taxon>
        <taxon>Sulfitobacter</taxon>
    </lineage>
</organism>
<sequence length="59" mass="6506">MQGRHNTLQTYLWAQYKQVGLSPTLYALMTLLILVTLLVMLLLVLKARGGTSSAAAESR</sequence>
<name>A0ABW1Z4A2_9RHOB</name>
<comment type="caution">
    <text evidence="2">The sequence shown here is derived from an EMBL/GenBank/DDBJ whole genome shotgun (WGS) entry which is preliminary data.</text>
</comment>
<evidence type="ECO:0000313" key="2">
    <source>
        <dbReference type="EMBL" id="MFC6643944.1"/>
    </source>
</evidence>
<dbReference type="Proteomes" id="UP001596403">
    <property type="component" value="Unassembled WGS sequence"/>
</dbReference>
<proteinExistence type="predicted"/>
<keyword evidence="1" id="KW-0472">Membrane</keyword>
<keyword evidence="3" id="KW-1185">Reference proteome</keyword>
<evidence type="ECO:0008006" key="4">
    <source>
        <dbReference type="Google" id="ProtNLM"/>
    </source>
</evidence>